<evidence type="ECO:0000256" key="1">
    <source>
        <dbReference type="SAM" id="MobiDB-lite"/>
    </source>
</evidence>
<proteinExistence type="predicted"/>
<comment type="caution">
    <text evidence="2">The sequence shown here is derived from an EMBL/GenBank/DDBJ whole genome shotgun (WGS) entry which is preliminary data.</text>
</comment>
<dbReference type="Proteomes" id="UP001320420">
    <property type="component" value="Unassembled WGS sequence"/>
</dbReference>
<dbReference type="EMBL" id="JAKJXP020000009">
    <property type="protein sequence ID" value="KAK7755973.1"/>
    <property type="molecule type" value="Genomic_DNA"/>
</dbReference>
<dbReference type="AlphaFoldDB" id="A0AAN9YR81"/>
<keyword evidence="3" id="KW-1185">Reference proteome</keyword>
<evidence type="ECO:0000313" key="2">
    <source>
        <dbReference type="EMBL" id="KAK7755973.1"/>
    </source>
</evidence>
<sequence>MYDREQTRRRGSVGVAIKKYASASALKLEWSLLDRRRRERKNTDIDGLVYEDEIEDIPDLSAEALRSTQDPDEMMVDTIAEAEERELNAMLSMLETQPSSQAPLRHDSPSMSDDDDYDSLFMDLLCQQQQQSSSPQLVLSGQMDIS</sequence>
<protein>
    <submittedName>
        <fullName evidence="2">Uncharacterized protein</fullName>
    </submittedName>
</protein>
<accession>A0AAN9YR81</accession>
<feature type="region of interest" description="Disordered" evidence="1">
    <location>
        <begin position="92"/>
        <end position="120"/>
    </location>
</feature>
<evidence type="ECO:0000313" key="3">
    <source>
        <dbReference type="Proteomes" id="UP001320420"/>
    </source>
</evidence>
<organism evidence="2 3">
    <name type="scientific">Diatrype stigma</name>
    <dbReference type="NCBI Taxonomy" id="117547"/>
    <lineage>
        <taxon>Eukaryota</taxon>
        <taxon>Fungi</taxon>
        <taxon>Dikarya</taxon>
        <taxon>Ascomycota</taxon>
        <taxon>Pezizomycotina</taxon>
        <taxon>Sordariomycetes</taxon>
        <taxon>Xylariomycetidae</taxon>
        <taxon>Xylariales</taxon>
        <taxon>Diatrypaceae</taxon>
        <taxon>Diatrype</taxon>
    </lineage>
</organism>
<reference evidence="2 3" key="1">
    <citation type="submission" date="2024-02" db="EMBL/GenBank/DDBJ databases">
        <title>De novo assembly and annotation of 12 fungi associated with fruit tree decline syndrome in Ontario, Canada.</title>
        <authorList>
            <person name="Sulman M."/>
            <person name="Ellouze W."/>
            <person name="Ilyukhin E."/>
        </authorList>
    </citation>
    <scope>NUCLEOTIDE SEQUENCE [LARGE SCALE GENOMIC DNA]</scope>
    <source>
        <strain evidence="2 3">M11/M66-122</strain>
    </source>
</reference>
<gene>
    <name evidence="2" type="ORF">SLS62_001915</name>
</gene>
<name>A0AAN9YR81_9PEZI</name>